<dbReference type="Gene3D" id="1.10.150.750">
    <property type="match status" value="1"/>
</dbReference>
<evidence type="ECO:0000313" key="2">
    <source>
        <dbReference type="EMBL" id="SVD02254.1"/>
    </source>
</evidence>
<dbReference type="SFLD" id="SFLDS00003">
    <property type="entry name" value="Haloacid_Dehalogenase"/>
    <property type="match status" value="1"/>
</dbReference>
<keyword evidence="1" id="KW-0378">Hydrolase</keyword>
<dbReference type="PANTHER" id="PTHR43316">
    <property type="entry name" value="HYDROLASE, HALOACID DELAHOGENASE-RELATED"/>
    <property type="match status" value="1"/>
</dbReference>
<dbReference type="GO" id="GO:0019120">
    <property type="term" value="F:hydrolase activity, acting on acid halide bonds, in C-halide compounds"/>
    <property type="evidence" value="ECO:0007669"/>
    <property type="project" value="InterPro"/>
</dbReference>
<dbReference type="AlphaFoldDB" id="A0A382RX37"/>
<dbReference type="InterPro" id="IPR006439">
    <property type="entry name" value="HAD-SF_hydro_IA"/>
</dbReference>
<dbReference type="NCBIfam" id="TIGR01428">
    <property type="entry name" value="HAD_type_II"/>
    <property type="match status" value="1"/>
</dbReference>
<sequence>MRRLTDYSVLTFDCYGTLIDWESGIWAALQPLVSANSPSGLSRNQALHMFNQFEASQQAASPKMSYPGVLECVHHSLANHFGLETSREFDEAFSSSVPSWPAFPDSSEALGLLSRHFSLVILSNVDRAGFSASNAKLGVEFDAIYTAEDIGSYKPDPANFDFMLAHLASDLGHRKQDLIHTAQSVRHDHVPARALGLANVWIDRHRTSQASDWGEVGSATPFVRTDRIFFSMAEMAAAVTTEVTTARP</sequence>
<dbReference type="InterPro" id="IPR023214">
    <property type="entry name" value="HAD_sf"/>
</dbReference>
<name>A0A382RX37_9ZZZZ</name>
<dbReference type="Gene3D" id="3.40.50.1000">
    <property type="entry name" value="HAD superfamily/HAD-like"/>
    <property type="match status" value="1"/>
</dbReference>
<evidence type="ECO:0000256" key="1">
    <source>
        <dbReference type="ARBA" id="ARBA00022801"/>
    </source>
</evidence>
<dbReference type="InterPro" id="IPR006328">
    <property type="entry name" value="2-HAD"/>
</dbReference>
<reference evidence="2" key="1">
    <citation type="submission" date="2018-05" db="EMBL/GenBank/DDBJ databases">
        <authorList>
            <person name="Lanie J.A."/>
            <person name="Ng W.-L."/>
            <person name="Kazmierczak K.M."/>
            <person name="Andrzejewski T.M."/>
            <person name="Davidsen T.M."/>
            <person name="Wayne K.J."/>
            <person name="Tettelin H."/>
            <person name="Glass J.I."/>
            <person name="Rusch D."/>
            <person name="Podicherti R."/>
            <person name="Tsui H.-C.T."/>
            <person name="Winkler M.E."/>
        </authorList>
    </citation>
    <scope>NUCLEOTIDE SEQUENCE</scope>
</reference>
<dbReference type="PRINTS" id="PR00413">
    <property type="entry name" value="HADHALOGNASE"/>
</dbReference>
<dbReference type="InterPro" id="IPR051540">
    <property type="entry name" value="S-2-haloacid_dehalogenase"/>
</dbReference>
<dbReference type="EMBL" id="UINC01124837">
    <property type="protein sequence ID" value="SVD02254.1"/>
    <property type="molecule type" value="Genomic_DNA"/>
</dbReference>
<protein>
    <recommendedName>
        <fullName evidence="3">Haloacid dehalogenase, type II</fullName>
    </recommendedName>
</protein>
<accession>A0A382RX37</accession>
<dbReference type="SFLD" id="SFLDG01129">
    <property type="entry name" value="C1.5:_HAD__Beta-PGM__Phosphata"/>
    <property type="match status" value="1"/>
</dbReference>
<gene>
    <name evidence="2" type="ORF">METZ01_LOCUS355108</name>
</gene>
<dbReference type="SUPFAM" id="SSF56784">
    <property type="entry name" value="HAD-like"/>
    <property type="match status" value="1"/>
</dbReference>
<dbReference type="InterPro" id="IPR036412">
    <property type="entry name" value="HAD-like_sf"/>
</dbReference>
<proteinExistence type="predicted"/>
<evidence type="ECO:0008006" key="3">
    <source>
        <dbReference type="Google" id="ProtNLM"/>
    </source>
</evidence>
<organism evidence="2">
    <name type="scientific">marine metagenome</name>
    <dbReference type="NCBI Taxonomy" id="408172"/>
    <lineage>
        <taxon>unclassified sequences</taxon>
        <taxon>metagenomes</taxon>
        <taxon>ecological metagenomes</taxon>
    </lineage>
</organism>
<dbReference type="PANTHER" id="PTHR43316:SF9">
    <property type="entry name" value="ACID DEHALOGENASE, PUTATIVE (AFU_ORTHOLOGUE AFUA_6G14460)-RELATED"/>
    <property type="match status" value="1"/>
</dbReference>